<dbReference type="Proteomes" id="UP001519332">
    <property type="component" value="Unassembled WGS sequence"/>
</dbReference>
<gene>
    <name evidence="2" type="ORF">JOF56_003387</name>
</gene>
<evidence type="ECO:0000313" key="3">
    <source>
        <dbReference type="Proteomes" id="UP001519332"/>
    </source>
</evidence>
<proteinExistence type="predicted"/>
<protein>
    <recommendedName>
        <fullName evidence="4">DUF11 domain-containing protein</fullName>
    </recommendedName>
</protein>
<name>A0ABS4TF09_9PSEU</name>
<accession>A0ABS4TF09</accession>
<evidence type="ECO:0000313" key="2">
    <source>
        <dbReference type="EMBL" id="MBP2323002.1"/>
    </source>
</evidence>
<sequence>MRAWVVRSRSTAWIGRPSRAGSTTARYPLITPDVNTGTVSNASGAAAAPAAGKEQPAAPTWGQRYTWKNGLAVEIPQPAECKPGEFATPEAKRAVKVTVKVTNGTDKPFETSVLTVGSEVQFAGAKAELLIDTEGGCKAGIGMESATVLPGATTAQDAILVLIGRFGGGRRRRRRGAGSRAGLPRRRSLSGLRR</sequence>
<feature type="region of interest" description="Disordered" evidence="1">
    <location>
        <begin position="170"/>
        <end position="194"/>
    </location>
</feature>
<keyword evidence="3" id="KW-1185">Reference proteome</keyword>
<reference evidence="2 3" key="1">
    <citation type="submission" date="2021-03" db="EMBL/GenBank/DDBJ databases">
        <title>Sequencing the genomes of 1000 actinobacteria strains.</title>
        <authorList>
            <person name="Klenk H.-P."/>
        </authorList>
    </citation>
    <scope>NUCLEOTIDE SEQUENCE [LARGE SCALE GENOMIC DNA]</scope>
    <source>
        <strain evidence="2 3">DSM 46670</strain>
    </source>
</reference>
<comment type="caution">
    <text evidence="2">The sequence shown here is derived from an EMBL/GenBank/DDBJ whole genome shotgun (WGS) entry which is preliminary data.</text>
</comment>
<dbReference type="RefSeq" id="WP_209638848.1">
    <property type="nucleotide sequence ID" value="NZ_JAGINW010000001.1"/>
</dbReference>
<evidence type="ECO:0000256" key="1">
    <source>
        <dbReference type="SAM" id="MobiDB-lite"/>
    </source>
</evidence>
<organism evidence="2 3">
    <name type="scientific">Kibdelosporangium banguiense</name>
    <dbReference type="NCBI Taxonomy" id="1365924"/>
    <lineage>
        <taxon>Bacteria</taxon>
        <taxon>Bacillati</taxon>
        <taxon>Actinomycetota</taxon>
        <taxon>Actinomycetes</taxon>
        <taxon>Pseudonocardiales</taxon>
        <taxon>Pseudonocardiaceae</taxon>
        <taxon>Kibdelosporangium</taxon>
    </lineage>
</organism>
<evidence type="ECO:0008006" key="4">
    <source>
        <dbReference type="Google" id="ProtNLM"/>
    </source>
</evidence>
<dbReference type="EMBL" id="JAGINW010000001">
    <property type="protein sequence ID" value="MBP2323002.1"/>
    <property type="molecule type" value="Genomic_DNA"/>
</dbReference>